<dbReference type="Proteomes" id="UP000010475">
    <property type="component" value="Chromosome"/>
</dbReference>
<evidence type="ECO:0000313" key="2">
    <source>
        <dbReference type="EMBL" id="AFZ24771.1"/>
    </source>
</evidence>
<evidence type="ECO:0000313" key="3">
    <source>
        <dbReference type="Proteomes" id="UP000010475"/>
    </source>
</evidence>
<organism evidence="2 3">
    <name type="scientific">Cylindrospermum stagnale PCC 7417</name>
    <dbReference type="NCBI Taxonomy" id="56107"/>
    <lineage>
        <taxon>Bacteria</taxon>
        <taxon>Bacillati</taxon>
        <taxon>Cyanobacteriota</taxon>
        <taxon>Cyanophyceae</taxon>
        <taxon>Nostocales</taxon>
        <taxon>Nostocaceae</taxon>
        <taxon>Cylindrospermum</taxon>
    </lineage>
</organism>
<protein>
    <submittedName>
        <fullName evidence="2">Uncharacterized protein</fullName>
    </submittedName>
</protein>
<sequence length="125" mass="14192">MSIKDFSEIVGFLVSLLVVVWKIAEVKAKLEASTLSLEKNFYKDLELTKDSLEKQIAALDKALDRHIQSATYERDIMNAKVADQHQDSTEAMSRINKRISGAIVFERMEQRIITLSDAIKNQGHL</sequence>
<feature type="coiled-coil region" evidence="1">
    <location>
        <begin position="42"/>
        <end position="69"/>
    </location>
</feature>
<proteinExistence type="predicted"/>
<accession>K9WY89</accession>
<evidence type="ECO:0000256" key="1">
    <source>
        <dbReference type="SAM" id="Coils"/>
    </source>
</evidence>
<dbReference type="HOGENOM" id="CLU_1988947_0_0_3"/>
<reference evidence="2 3" key="1">
    <citation type="submission" date="2012-06" db="EMBL/GenBank/DDBJ databases">
        <title>Finished chromosome of genome of Cylindrospermum stagnale PCC 7417.</title>
        <authorList>
            <consortium name="US DOE Joint Genome Institute"/>
            <person name="Gugger M."/>
            <person name="Coursin T."/>
            <person name="Rippka R."/>
            <person name="Tandeau De Marsac N."/>
            <person name="Huntemann M."/>
            <person name="Wei C.-L."/>
            <person name="Han J."/>
            <person name="Detter J.C."/>
            <person name="Han C."/>
            <person name="Tapia R."/>
            <person name="Chen A."/>
            <person name="Kyrpides N."/>
            <person name="Mavromatis K."/>
            <person name="Markowitz V."/>
            <person name="Szeto E."/>
            <person name="Ivanova N."/>
            <person name="Pagani I."/>
            <person name="Pati A."/>
            <person name="Goodwin L."/>
            <person name="Nordberg H.P."/>
            <person name="Cantor M.N."/>
            <person name="Hua S.X."/>
            <person name="Woyke T."/>
            <person name="Kerfeld C.A."/>
        </authorList>
    </citation>
    <scope>NUCLEOTIDE SEQUENCE [LARGE SCALE GENOMIC DNA]</scope>
    <source>
        <strain evidence="2 3">PCC 7417</strain>
    </source>
</reference>
<dbReference type="RefSeq" id="WP_015208025.1">
    <property type="nucleotide sequence ID" value="NC_019757.1"/>
</dbReference>
<name>K9WY89_9NOST</name>
<dbReference type="STRING" id="56107.Cylst_2565"/>
<keyword evidence="3" id="KW-1185">Reference proteome</keyword>
<gene>
    <name evidence="2" type="ORF">Cylst_2565</name>
</gene>
<dbReference type="EMBL" id="CP003642">
    <property type="protein sequence ID" value="AFZ24771.1"/>
    <property type="molecule type" value="Genomic_DNA"/>
</dbReference>
<keyword evidence="1" id="KW-0175">Coiled coil</keyword>
<dbReference type="AlphaFoldDB" id="K9WY89"/>
<dbReference type="KEGG" id="csg:Cylst_2565"/>